<dbReference type="PANTHER" id="PTHR42886:SF42">
    <property type="entry name" value="ALPHA_BETA-HYDROLASES SUPERFAMILY PROTEIN"/>
    <property type="match status" value="1"/>
</dbReference>
<keyword evidence="3" id="KW-1185">Reference proteome</keyword>
<dbReference type="Gene3D" id="3.40.50.1820">
    <property type="entry name" value="alpha/beta hydrolase"/>
    <property type="match status" value="1"/>
</dbReference>
<dbReference type="Proteomes" id="UP001153069">
    <property type="component" value="Unassembled WGS sequence"/>
</dbReference>
<dbReference type="AlphaFoldDB" id="A0A9N8HMT1"/>
<gene>
    <name evidence="2" type="ORF">SEMRO_929_G221360.1</name>
</gene>
<dbReference type="Pfam" id="PF12697">
    <property type="entry name" value="Abhydrolase_6"/>
    <property type="match status" value="1"/>
</dbReference>
<reference evidence="2" key="1">
    <citation type="submission" date="2020-06" db="EMBL/GenBank/DDBJ databases">
        <authorList>
            <consortium name="Plant Systems Biology data submission"/>
        </authorList>
    </citation>
    <scope>NUCLEOTIDE SEQUENCE</scope>
    <source>
        <strain evidence="2">D6</strain>
    </source>
</reference>
<evidence type="ECO:0000259" key="1">
    <source>
        <dbReference type="Pfam" id="PF12697"/>
    </source>
</evidence>
<dbReference type="GO" id="GO:0042171">
    <property type="term" value="F:lysophosphatidic acid acyltransferase activity"/>
    <property type="evidence" value="ECO:0007669"/>
    <property type="project" value="TreeGrafter"/>
</dbReference>
<dbReference type="OrthoDB" id="8119704at2759"/>
<name>A0A9N8HMT1_9STRA</name>
<dbReference type="GO" id="GO:0006654">
    <property type="term" value="P:phosphatidic acid biosynthetic process"/>
    <property type="evidence" value="ECO:0007669"/>
    <property type="project" value="TreeGrafter"/>
</dbReference>
<dbReference type="InterPro" id="IPR000073">
    <property type="entry name" value="AB_hydrolase_1"/>
</dbReference>
<protein>
    <submittedName>
        <fullName evidence="2">Alpha beta hydrolase</fullName>
    </submittedName>
</protein>
<feature type="domain" description="AB hydrolase-1" evidence="1">
    <location>
        <begin position="46"/>
        <end position="304"/>
    </location>
</feature>
<dbReference type="PANTHER" id="PTHR42886">
    <property type="entry name" value="RE40534P-RELATED"/>
    <property type="match status" value="1"/>
</dbReference>
<proteinExistence type="predicted"/>
<evidence type="ECO:0000313" key="3">
    <source>
        <dbReference type="Proteomes" id="UP001153069"/>
    </source>
</evidence>
<dbReference type="GO" id="GO:0052689">
    <property type="term" value="F:carboxylic ester hydrolase activity"/>
    <property type="evidence" value="ECO:0007669"/>
    <property type="project" value="TreeGrafter"/>
</dbReference>
<dbReference type="SUPFAM" id="SSF53474">
    <property type="entry name" value="alpha/beta-Hydrolases"/>
    <property type="match status" value="1"/>
</dbReference>
<accession>A0A9N8HMT1</accession>
<evidence type="ECO:0000313" key="2">
    <source>
        <dbReference type="EMBL" id="CAB9518382.1"/>
    </source>
</evidence>
<sequence length="325" mass="35897">MAANPPEEVTFLQEEQVDLSSGVSMKVLWSNSSKANNKKGPQLPPLIFLHGSFHGAWCWSERFFPYFVSLGYHVAALNWRGTGGTFAGEGVKKVKMEEHVQDLKAFLEEFVPSKLQSTELKPILISHSFGGLSIMKYLEKYPDKLQDIGGAVIMCSVPPSGNGRMTMRFLRRSLRASWKITAGLAMKKVIKDPALCRELFFGGAGNDDSGVSDNDVIRYMGYFHRDSEATIDLMDLAKRLPSAQIDDDGKALFLSSPAASNGHPPFLVVGATEDFIVDQEGVDETAKYFGLEGPVMVDSPHDVMLGKKYQNAAEVIHQFVEEKVL</sequence>
<comment type="caution">
    <text evidence="2">The sequence shown here is derived from an EMBL/GenBank/DDBJ whole genome shotgun (WGS) entry which is preliminary data.</text>
</comment>
<organism evidence="2 3">
    <name type="scientific">Seminavis robusta</name>
    <dbReference type="NCBI Taxonomy" id="568900"/>
    <lineage>
        <taxon>Eukaryota</taxon>
        <taxon>Sar</taxon>
        <taxon>Stramenopiles</taxon>
        <taxon>Ochrophyta</taxon>
        <taxon>Bacillariophyta</taxon>
        <taxon>Bacillariophyceae</taxon>
        <taxon>Bacillariophycidae</taxon>
        <taxon>Naviculales</taxon>
        <taxon>Naviculaceae</taxon>
        <taxon>Seminavis</taxon>
    </lineage>
</organism>
<dbReference type="EMBL" id="CAICTM010000927">
    <property type="protein sequence ID" value="CAB9518382.1"/>
    <property type="molecule type" value="Genomic_DNA"/>
</dbReference>
<keyword evidence="2" id="KW-0378">Hydrolase</keyword>
<dbReference type="InterPro" id="IPR029058">
    <property type="entry name" value="AB_hydrolase_fold"/>
</dbReference>
<dbReference type="GO" id="GO:0055088">
    <property type="term" value="P:lipid homeostasis"/>
    <property type="evidence" value="ECO:0007669"/>
    <property type="project" value="TreeGrafter"/>
</dbReference>